<proteinExistence type="predicted"/>
<comment type="caution">
    <text evidence="1">The sequence shown here is derived from an EMBL/GenBank/DDBJ whole genome shotgun (WGS) entry which is preliminary data.</text>
</comment>
<reference evidence="1" key="1">
    <citation type="journal article" date="2020" name="New Phytol.">
        <title>Comparative genomics reveals dynamic genome evolution in host specialist ectomycorrhizal fungi.</title>
        <authorList>
            <person name="Lofgren L.A."/>
            <person name="Nguyen N.H."/>
            <person name="Vilgalys R."/>
            <person name="Ruytinx J."/>
            <person name="Liao H.L."/>
            <person name="Branco S."/>
            <person name="Kuo A."/>
            <person name="LaButti K."/>
            <person name="Lipzen A."/>
            <person name="Andreopoulos W."/>
            <person name="Pangilinan J."/>
            <person name="Riley R."/>
            <person name="Hundley H."/>
            <person name="Na H."/>
            <person name="Barry K."/>
            <person name="Grigoriev I.V."/>
            <person name="Stajich J.E."/>
            <person name="Kennedy P.G."/>
        </authorList>
    </citation>
    <scope>NUCLEOTIDE SEQUENCE</scope>
    <source>
        <strain evidence="1">FC203</strain>
    </source>
</reference>
<sequence length="147" mass="16439">LFSDLGMTQSAKRCDLSVETFETLGKIHANLHYLCDKKATKADKSTRRCHAHMHTREGTGIDLEVTCDLEENFAWVPPLAAEPAHLDDSLAGLESILPDNVAIEFAAFEKRASEEEFESVDGKEVLEGRAFDFKELLTLHDGRRLHA</sequence>
<keyword evidence="2" id="KW-1185">Reference proteome</keyword>
<protein>
    <submittedName>
        <fullName evidence="1">Uncharacterized protein</fullName>
    </submittedName>
</protein>
<organism evidence="1 2">
    <name type="scientific">Suillus fuscotomentosus</name>
    <dbReference type="NCBI Taxonomy" id="1912939"/>
    <lineage>
        <taxon>Eukaryota</taxon>
        <taxon>Fungi</taxon>
        <taxon>Dikarya</taxon>
        <taxon>Basidiomycota</taxon>
        <taxon>Agaricomycotina</taxon>
        <taxon>Agaricomycetes</taxon>
        <taxon>Agaricomycetidae</taxon>
        <taxon>Boletales</taxon>
        <taxon>Suillineae</taxon>
        <taxon>Suillaceae</taxon>
        <taxon>Suillus</taxon>
    </lineage>
</organism>
<dbReference type="AlphaFoldDB" id="A0AAD4DMZ8"/>
<evidence type="ECO:0000313" key="1">
    <source>
        <dbReference type="EMBL" id="KAG1883549.1"/>
    </source>
</evidence>
<dbReference type="EMBL" id="JABBWK010000483">
    <property type="protein sequence ID" value="KAG1883549.1"/>
    <property type="molecule type" value="Genomic_DNA"/>
</dbReference>
<feature type="non-terminal residue" evidence="1">
    <location>
        <position position="1"/>
    </location>
</feature>
<accession>A0AAD4DMZ8</accession>
<dbReference type="Proteomes" id="UP001195769">
    <property type="component" value="Unassembled WGS sequence"/>
</dbReference>
<name>A0AAD4DMZ8_9AGAM</name>
<dbReference type="GeneID" id="64670659"/>
<evidence type="ECO:0000313" key="2">
    <source>
        <dbReference type="Proteomes" id="UP001195769"/>
    </source>
</evidence>
<dbReference type="RefSeq" id="XP_041216195.1">
    <property type="nucleotide sequence ID" value="XM_041376361.1"/>
</dbReference>
<gene>
    <name evidence="1" type="ORF">F5891DRAFT_971875</name>
</gene>